<evidence type="ECO:0000256" key="1">
    <source>
        <dbReference type="SAM" id="MobiDB-lite"/>
    </source>
</evidence>
<accession>A0A927ARZ8</accession>
<sequence>MKKLQFQGKRLHSLPTESRKHAAILVYILIVLLGELLIQACQHRVGPTNEPGSIGHPSNDSIISKPGNSDGPDGQVGVFKTLKIARTDTDYQMIQFDAARKPVQYVNQHVVDQETGAVRRSTYQFLHGLDGRLYRVNTVGGGYVVYLYGDNAGGPVLSTEEYDGKGEPLVLRAYSYSGDNRLIAIDQRRDDGSPPTRRTYQYDSRGNLSLISDFVMDTQFRYVLETTTSFEDYDNGIQVENLLAEFPFLPGVTFHRNNFCTKVIRYKDGREISRETATYTYNKQGLPTQKVSRVRAGTLTTTYTY</sequence>
<evidence type="ECO:0008006" key="5">
    <source>
        <dbReference type="Google" id="ProtNLM"/>
    </source>
</evidence>
<name>A0A927ARZ8_9BACT</name>
<dbReference type="AlphaFoldDB" id="A0A927ARZ8"/>
<dbReference type="EMBL" id="JACWZY010000019">
    <property type="protein sequence ID" value="MBD2703076.1"/>
    <property type="molecule type" value="Genomic_DNA"/>
</dbReference>
<gene>
    <name evidence="3" type="ORF">IC229_20685</name>
</gene>
<keyword evidence="2" id="KW-1133">Transmembrane helix</keyword>
<dbReference type="Gene3D" id="2.180.10.10">
    <property type="entry name" value="RHS repeat-associated core"/>
    <property type="match status" value="1"/>
</dbReference>
<evidence type="ECO:0000256" key="2">
    <source>
        <dbReference type="SAM" id="Phobius"/>
    </source>
</evidence>
<keyword evidence="2" id="KW-0812">Transmembrane</keyword>
<feature type="region of interest" description="Disordered" evidence="1">
    <location>
        <begin position="48"/>
        <end position="73"/>
    </location>
</feature>
<evidence type="ECO:0000313" key="3">
    <source>
        <dbReference type="EMBL" id="MBD2703076.1"/>
    </source>
</evidence>
<protein>
    <recommendedName>
        <fullName evidence="5">RHS repeat protein</fullName>
    </recommendedName>
</protein>
<feature type="transmembrane region" description="Helical" evidence="2">
    <location>
        <begin position="21"/>
        <end position="38"/>
    </location>
</feature>
<proteinExistence type="predicted"/>
<dbReference type="Proteomes" id="UP000598820">
    <property type="component" value="Unassembled WGS sequence"/>
</dbReference>
<evidence type="ECO:0000313" key="4">
    <source>
        <dbReference type="Proteomes" id="UP000598820"/>
    </source>
</evidence>
<comment type="caution">
    <text evidence="3">The sequence shown here is derived from an EMBL/GenBank/DDBJ whole genome shotgun (WGS) entry which is preliminary data.</text>
</comment>
<organism evidence="3 4">
    <name type="scientific">Spirosoma profusum</name>
    <dbReference type="NCBI Taxonomy" id="2771354"/>
    <lineage>
        <taxon>Bacteria</taxon>
        <taxon>Pseudomonadati</taxon>
        <taxon>Bacteroidota</taxon>
        <taxon>Cytophagia</taxon>
        <taxon>Cytophagales</taxon>
        <taxon>Cytophagaceae</taxon>
        <taxon>Spirosoma</taxon>
    </lineage>
</organism>
<keyword evidence="4" id="KW-1185">Reference proteome</keyword>
<reference evidence="3" key="1">
    <citation type="submission" date="2020-09" db="EMBL/GenBank/DDBJ databases">
        <authorList>
            <person name="Kim M.K."/>
        </authorList>
    </citation>
    <scope>NUCLEOTIDE SEQUENCE</scope>
    <source>
        <strain evidence="3">BT702</strain>
    </source>
</reference>
<keyword evidence="2" id="KW-0472">Membrane</keyword>
<dbReference type="RefSeq" id="WP_190888923.1">
    <property type="nucleotide sequence ID" value="NZ_JACWZY010000019.1"/>
</dbReference>